<organism evidence="1 2">
    <name type="scientific">Sphaerisporangium flaviroseum</name>
    <dbReference type="NCBI Taxonomy" id="509199"/>
    <lineage>
        <taxon>Bacteria</taxon>
        <taxon>Bacillati</taxon>
        <taxon>Actinomycetota</taxon>
        <taxon>Actinomycetes</taxon>
        <taxon>Streptosporangiales</taxon>
        <taxon>Streptosporangiaceae</taxon>
        <taxon>Sphaerisporangium</taxon>
    </lineage>
</organism>
<comment type="caution">
    <text evidence="1">The sequence shown here is derived from an EMBL/GenBank/DDBJ whole genome shotgun (WGS) entry which is preliminary data.</text>
</comment>
<evidence type="ECO:0008006" key="3">
    <source>
        <dbReference type="Google" id="ProtNLM"/>
    </source>
</evidence>
<accession>A0ABP7IM40</accession>
<name>A0ABP7IM40_9ACTN</name>
<dbReference type="Proteomes" id="UP001500888">
    <property type="component" value="Unassembled WGS sequence"/>
</dbReference>
<reference evidence="2" key="1">
    <citation type="journal article" date="2019" name="Int. J. Syst. Evol. Microbiol.">
        <title>The Global Catalogue of Microorganisms (GCM) 10K type strain sequencing project: providing services to taxonomists for standard genome sequencing and annotation.</title>
        <authorList>
            <consortium name="The Broad Institute Genomics Platform"/>
            <consortium name="The Broad Institute Genome Sequencing Center for Infectious Disease"/>
            <person name="Wu L."/>
            <person name="Ma J."/>
        </authorList>
    </citation>
    <scope>NUCLEOTIDE SEQUENCE [LARGE SCALE GENOMIC DNA]</scope>
    <source>
        <strain evidence="2">JCM 16908</strain>
    </source>
</reference>
<sequence>MVGQIAAVDLKAGMLLAVSALTSQTTPGPGQQVVVVAVKPSQVPARGLHPGDPIKVVPTNDEQNATANQADATIATIRPTRALPASGVPAVVSQVAGPNVDGFVVVDVLIEDRAAPLVAQYAAAGHVALTLIPRSR</sequence>
<protein>
    <recommendedName>
        <fullName evidence="3">SAF domain-containing protein</fullName>
    </recommendedName>
</protein>
<evidence type="ECO:0000313" key="1">
    <source>
        <dbReference type="EMBL" id="GAA3821613.1"/>
    </source>
</evidence>
<evidence type="ECO:0000313" key="2">
    <source>
        <dbReference type="Proteomes" id="UP001500888"/>
    </source>
</evidence>
<keyword evidence="2" id="KW-1185">Reference proteome</keyword>
<gene>
    <name evidence="1" type="ORF">GCM10022226_47350</name>
</gene>
<dbReference type="EMBL" id="BAAAZR010000017">
    <property type="protein sequence ID" value="GAA3821613.1"/>
    <property type="molecule type" value="Genomic_DNA"/>
</dbReference>
<proteinExistence type="predicted"/>